<proteinExistence type="predicted"/>
<comment type="caution">
    <text evidence="2">The sequence shown here is derived from an EMBL/GenBank/DDBJ whole genome shotgun (WGS) entry which is preliminary data.</text>
</comment>
<evidence type="ECO:0000259" key="1">
    <source>
        <dbReference type="Pfam" id="PF13274"/>
    </source>
</evidence>
<reference evidence="2" key="1">
    <citation type="submission" date="2021-03" db="EMBL/GenBank/DDBJ databases">
        <authorList>
            <person name="Kim M.K."/>
        </authorList>
    </citation>
    <scope>NUCLEOTIDE SEQUENCE</scope>
    <source>
        <strain evidence="2">BT186</strain>
    </source>
</reference>
<evidence type="ECO:0000313" key="3">
    <source>
        <dbReference type="Proteomes" id="UP000664144"/>
    </source>
</evidence>
<feature type="domain" description="Antitoxin SocA-like Panacea" evidence="1">
    <location>
        <begin position="27"/>
        <end position="132"/>
    </location>
</feature>
<dbReference type="EMBL" id="JAFLQZ010000037">
    <property type="protein sequence ID" value="MBO0361158.1"/>
    <property type="molecule type" value="Genomic_DNA"/>
</dbReference>
<evidence type="ECO:0000313" key="2">
    <source>
        <dbReference type="EMBL" id="MBO0361158.1"/>
    </source>
</evidence>
<name>A0A939F0Y8_9BACT</name>
<keyword evidence="3" id="KW-1185">Reference proteome</keyword>
<accession>A0A939F0Y8</accession>
<dbReference type="AlphaFoldDB" id="A0A939F0Y8"/>
<dbReference type="Pfam" id="PF13274">
    <property type="entry name" value="SocA_Panacea"/>
    <property type="match status" value="1"/>
</dbReference>
<protein>
    <submittedName>
        <fullName evidence="2">SocA family protein</fullName>
    </submittedName>
</protein>
<gene>
    <name evidence="2" type="ORF">J0X19_24585</name>
</gene>
<dbReference type="RefSeq" id="WP_206987058.1">
    <property type="nucleotide sequence ID" value="NZ_JAFLQZ010000037.1"/>
</dbReference>
<dbReference type="Proteomes" id="UP000664144">
    <property type="component" value="Unassembled WGS sequence"/>
</dbReference>
<dbReference type="InterPro" id="IPR025272">
    <property type="entry name" value="SocA_Panacea"/>
</dbReference>
<sequence length="158" mass="17590">MYDPLAVANFFVQKSLETGKEVTPMKLLKLVYIAHGWNLGLFGEPLISEAVEAWQYGPVIPSVYQAFKEYGRSRITKMTSGPWGVGFASPIVPVIPEEDTRTQGLLSEIWDVYGDKDGLYLSAVTHKEGSPWTKTARNGIIAQEKIREHYQSLAQTAA</sequence>
<organism evidence="2 3">
    <name type="scientific">Hymenobacter telluris</name>
    <dbReference type="NCBI Taxonomy" id="2816474"/>
    <lineage>
        <taxon>Bacteria</taxon>
        <taxon>Pseudomonadati</taxon>
        <taxon>Bacteroidota</taxon>
        <taxon>Cytophagia</taxon>
        <taxon>Cytophagales</taxon>
        <taxon>Hymenobacteraceae</taxon>
        <taxon>Hymenobacter</taxon>
    </lineage>
</organism>